<comment type="caution">
    <text evidence="1">The sequence shown here is derived from an EMBL/GenBank/DDBJ whole genome shotgun (WGS) entry which is preliminary data.</text>
</comment>
<sequence>MNREIFMKNYCWIAYLHPYTFVTPDDEQPWEVELDEINKSTYNHGRLIQIVSKIKTENNELDALVCYDGAIAIARNGKFHKKEEAVNFFNKLFAKLIFNGFYVEGVNSRDVVSGVIYEEWGIFNTEFGGSASSQSHSKVRTKMAGSLDTINLSSPRHLMISELRAGIEKGSKIFDEIPNLTPKFLNMGITEIRYGNWDLVLSNLWITSEQMIDYLWHNRFLKNQSFHPEHEIDGRKKSFKEDNRTWSMAIKQELLYQNSIITESILINLFNARKVRNKLVHEGRAVDKKVALGLFTAVKELIQIVIGPEDIMNNKIFSENTAASGKYEKKSDAIKFDESLYTDWQKIIDEQVNEEQKKNRLS</sequence>
<reference evidence="1 2" key="1">
    <citation type="submission" date="2020-06" db="EMBL/GenBank/DDBJ databases">
        <authorList>
            <person name="Criscuolo A."/>
        </authorList>
    </citation>
    <scope>NUCLEOTIDE SEQUENCE [LARGE SCALE GENOMIC DNA]</scope>
    <source>
        <strain evidence="2">CIP 110025</strain>
    </source>
</reference>
<gene>
    <name evidence="1" type="ORF">FLACHUCJ7_02007</name>
</gene>
<dbReference type="AlphaFoldDB" id="A0A6V6YZP4"/>
<organism evidence="1 2">
    <name type="scientific">Flavobacterium chungangense</name>
    <dbReference type="NCBI Taxonomy" id="554283"/>
    <lineage>
        <taxon>Bacteria</taxon>
        <taxon>Pseudomonadati</taxon>
        <taxon>Bacteroidota</taxon>
        <taxon>Flavobacteriia</taxon>
        <taxon>Flavobacteriales</taxon>
        <taxon>Flavobacteriaceae</taxon>
        <taxon>Flavobacterium</taxon>
    </lineage>
</organism>
<protein>
    <submittedName>
        <fullName evidence="1">Uncharacterized protein</fullName>
    </submittedName>
</protein>
<accession>A0A6V6YZP4</accession>
<dbReference type="EMBL" id="CAIJDO010000134">
    <property type="protein sequence ID" value="CAD0004789.1"/>
    <property type="molecule type" value="Genomic_DNA"/>
</dbReference>
<evidence type="ECO:0000313" key="2">
    <source>
        <dbReference type="Proteomes" id="UP000556700"/>
    </source>
</evidence>
<keyword evidence="2" id="KW-1185">Reference proteome</keyword>
<evidence type="ECO:0000313" key="1">
    <source>
        <dbReference type="EMBL" id="CAD0004789.1"/>
    </source>
</evidence>
<dbReference type="RefSeq" id="WP_031456395.1">
    <property type="nucleotide sequence ID" value="NZ_CAIJDO010000134.1"/>
</dbReference>
<dbReference type="Proteomes" id="UP000556700">
    <property type="component" value="Unassembled WGS sequence"/>
</dbReference>
<name>A0A6V6YZP4_9FLAO</name>
<proteinExistence type="predicted"/>